<evidence type="ECO:0000313" key="2">
    <source>
        <dbReference type="Proteomes" id="UP000245626"/>
    </source>
</evidence>
<dbReference type="Proteomes" id="UP000245626">
    <property type="component" value="Unassembled WGS sequence"/>
</dbReference>
<reference evidence="1 2" key="1">
    <citation type="journal article" date="2018" name="Mol. Biol. Evol.">
        <title>Broad Genomic Sampling Reveals a Smut Pathogenic Ancestry of the Fungal Clade Ustilaginomycotina.</title>
        <authorList>
            <person name="Kijpornyongpan T."/>
            <person name="Mondo S.J."/>
            <person name="Barry K."/>
            <person name="Sandor L."/>
            <person name="Lee J."/>
            <person name="Lipzen A."/>
            <person name="Pangilinan J."/>
            <person name="LaButti K."/>
            <person name="Hainaut M."/>
            <person name="Henrissat B."/>
            <person name="Grigoriev I.V."/>
            <person name="Spatafora J.W."/>
            <person name="Aime M.C."/>
        </authorList>
    </citation>
    <scope>NUCLEOTIDE SEQUENCE [LARGE SCALE GENOMIC DNA]</scope>
    <source>
        <strain evidence="1 2">SA 807</strain>
    </source>
</reference>
<name>A0ACD0P265_9BASI</name>
<proteinExistence type="predicted"/>
<protein>
    <submittedName>
        <fullName evidence="1">Sure-like protein</fullName>
    </submittedName>
</protein>
<organism evidence="1 2">
    <name type="scientific">Violaceomyces palustris</name>
    <dbReference type="NCBI Taxonomy" id="1673888"/>
    <lineage>
        <taxon>Eukaryota</taxon>
        <taxon>Fungi</taxon>
        <taxon>Dikarya</taxon>
        <taxon>Basidiomycota</taxon>
        <taxon>Ustilaginomycotina</taxon>
        <taxon>Ustilaginomycetes</taxon>
        <taxon>Violaceomycetales</taxon>
        <taxon>Violaceomycetaceae</taxon>
        <taxon>Violaceomyces</taxon>
    </lineage>
</organism>
<keyword evidence="2" id="KW-1185">Reference proteome</keyword>
<dbReference type="EMBL" id="KZ819797">
    <property type="protein sequence ID" value="PWN52102.1"/>
    <property type="molecule type" value="Genomic_DNA"/>
</dbReference>
<evidence type="ECO:0000313" key="1">
    <source>
        <dbReference type="EMBL" id="PWN52102.1"/>
    </source>
</evidence>
<gene>
    <name evidence="1" type="ORF">IE53DRAFT_385505</name>
</gene>
<sequence length="376" mass="40540">MSPPSTTTIPRTQPRVLLVNDDGPPAPNSPHILGLYKKLKSLGWKVSVVLPSSQKSWGSMQFSIQNNVSYWYYYPIEGNHTGSHPDTEKCWSPVRRPIDASRGEMDEWVLLDGSPTTCTNVGLFNYETLFGGLESGAEMNADAAAPTPFDLVISGPNFGRNTGAAFVLSSGTVGAAMAGSLSGVRSVAISYGLFAINPPTLAEGPEAKGKALEGAALRDVVGLAHDLSAQMVQKLWNDWELNGSKVPCYSINVPLCEVLKEPKICWTRLWESRYGQLFSPSPIADGSPEPLPRTAPEPSTCLKFAPNMVHLLRPKSLEPGTDVWALQNGWVSVTGLKPNYAMVEASEQAGEEKKADASPAAGGGWEEVEQICRVRL</sequence>
<accession>A0ACD0P265</accession>